<protein>
    <submittedName>
        <fullName evidence="1">O-methyltransferase</fullName>
    </submittedName>
</protein>
<evidence type="ECO:0000313" key="1">
    <source>
        <dbReference type="EMBL" id="KAK8013238.1"/>
    </source>
</evidence>
<organism evidence="1 2">
    <name type="scientific">Apiospora marii</name>
    <dbReference type="NCBI Taxonomy" id="335849"/>
    <lineage>
        <taxon>Eukaryota</taxon>
        <taxon>Fungi</taxon>
        <taxon>Dikarya</taxon>
        <taxon>Ascomycota</taxon>
        <taxon>Pezizomycotina</taxon>
        <taxon>Sordariomycetes</taxon>
        <taxon>Xylariomycetidae</taxon>
        <taxon>Amphisphaeriales</taxon>
        <taxon>Apiosporaceae</taxon>
        <taxon>Apiospora</taxon>
    </lineage>
</organism>
<evidence type="ECO:0000313" key="2">
    <source>
        <dbReference type="Proteomes" id="UP001396898"/>
    </source>
</evidence>
<name>A0ABR1RJD5_9PEZI</name>
<dbReference type="Proteomes" id="UP001396898">
    <property type="component" value="Unassembled WGS sequence"/>
</dbReference>
<proteinExistence type="predicted"/>
<dbReference type="EMBL" id="JAQQWI010000014">
    <property type="protein sequence ID" value="KAK8013238.1"/>
    <property type="molecule type" value="Genomic_DNA"/>
</dbReference>
<sequence>MAPTLRTSLAQVDPSQFDGQDNERLALIEEAKKLVSRLQTKEERIYELTFSQPIVFAALQTCLDVGLWAGWSKAGGQATLVPDLCKLCRRDIEPNLLRTRLPLLPLPSFTPRSVLRSSLTDSRYRAFAPSFGFGVYH</sequence>
<keyword evidence="2" id="KW-1185">Reference proteome</keyword>
<reference evidence="1 2" key="1">
    <citation type="submission" date="2023-01" db="EMBL/GenBank/DDBJ databases">
        <title>Analysis of 21 Apiospora genomes using comparative genomics revels a genus with tremendous synthesis potential of carbohydrate active enzymes and secondary metabolites.</title>
        <authorList>
            <person name="Sorensen T."/>
        </authorList>
    </citation>
    <scope>NUCLEOTIDE SEQUENCE [LARGE SCALE GENOMIC DNA]</scope>
    <source>
        <strain evidence="1 2">CBS 20057</strain>
    </source>
</reference>
<accession>A0ABR1RJD5</accession>
<comment type="caution">
    <text evidence="1">The sequence shown here is derived from an EMBL/GenBank/DDBJ whole genome shotgun (WGS) entry which is preliminary data.</text>
</comment>
<gene>
    <name evidence="1" type="ORF">PG991_009509</name>
</gene>